<sequence>IAFTEETVVFTERTHFRYLPSKSARIGRKINVVNYPVLSILYAIRTTIKKFRIAFLDSLVQSILATMFSATGETAIERRSIREVLEGRKINFLDIIQKLLRPLNRFGISITEFGEGNNKIRNSTFGFIWHRAEIENGPYEHFRRSENGHLFNEIFKVENSTTTPRFRPPCNAIAGSDGMHFGLGLESESIYIYHPFACRKLIFSKNRPRFVCIIRESFVLKITRHLPTIDQSRTVLFKGINAIRYDLNIKQFNMHFKEFRCYCLRESLSECDGWSDISPCTAGVALGISLPHFLGNINLQRKFIGLKPNESIHRGYFEIEPNTGISLNVYVPVQINIHIDPSLPGFGSARKGLIPVLWTTQESGPNDSDVLALRILVTFIDYGNSMAAISFFTLSLWMFYLSKRNNSDAQIDRNESH</sequence>
<name>A0A132AKJ7_SARSC</name>
<accession>A0A132AKJ7</accession>
<evidence type="ECO:0000256" key="1">
    <source>
        <dbReference type="ARBA" id="ARBA00004189"/>
    </source>
</evidence>
<dbReference type="GO" id="GO:0005901">
    <property type="term" value="C:caveola"/>
    <property type="evidence" value="ECO:0007669"/>
    <property type="project" value="UniProtKB-SubCell"/>
</dbReference>
<keyword evidence="6" id="KW-1133">Transmembrane helix</keyword>
<proteinExistence type="inferred from homology"/>
<evidence type="ECO:0000313" key="14">
    <source>
        <dbReference type="Proteomes" id="UP000616769"/>
    </source>
</evidence>
<dbReference type="InterPro" id="IPR002159">
    <property type="entry name" value="CD36_fam"/>
</dbReference>
<dbReference type="Pfam" id="PF01130">
    <property type="entry name" value="CD36"/>
    <property type="match status" value="2"/>
</dbReference>
<dbReference type="GO" id="GO:0005044">
    <property type="term" value="F:scavenger receptor activity"/>
    <property type="evidence" value="ECO:0007669"/>
    <property type="project" value="TreeGrafter"/>
</dbReference>
<keyword evidence="7" id="KW-0472">Membrane</keyword>
<dbReference type="PRINTS" id="PR01609">
    <property type="entry name" value="CD36FAMILY"/>
</dbReference>
<keyword evidence="8" id="KW-1015">Disulfide bond</keyword>
<comment type="caution">
    <text evidence="13">The sequence shown here is derived from an EMBL/GenBank/DDBJ whole genome shotgun (WGS) entry which is preliminary data.</text>
</comment>
<evidence type="ECO:0000256" key="4">
    <source>
        <dbReference type="ARBA" id="ARBA00022475"/>
    </source>
</evidence>
<gene>
    <name evidence="13" type="ORF">QR98_0101050</name>
</gene>
<dbReference type="GO" id="GO:0005737">
    <property type="term" value="C:cytoplasm"/>
    <property type="evidence" value="ECO:0007669"/>
    <property type="project" value="TreeGrafter"/>
</dbReference>
<dbReference type="PANTHER" id="PTHR11923:SF110">
    <property type="entry name" value="SCAVENGER RECEPTOR CLASS B MEMBER 1"/>
    <property type="match status" value="1"/>
</dbReference>
<dbReference type="OrthoDB" id="6507933at2759"/>
<dbReference type="PANTHER" id="PTHR11923">
    <property type="entry name" value="SCAVENGER RECEPTOR CLASS B TYPE-1 SR-B1"/>
    <property type="match status" value="1"/>
</dbReference>
<evidence type="ECO:0000256" key="3">
    <source>
        <dbReference type="ARBA" id="ARBA00010532"/>
    </source>
</evidence>
<organism evidence="13 14">
    <name type="scientific">Sarcoptes scabiei</name>
    <name type="common">Itch mite</name>
    <name type="synonym">Acarus scabiei</name>
    <dbReference type="NCBI Taxonomy" id="52283"/>
    <lineage>
        <taxon>Eukaryota</taxon>
        <taxon>Metazoa</taxon>
        <taxon>Ecdysozoa</taxon>
        <taxon>Arthropoda</taxon>
        <taxon>Chelicerata</taxon>
        <taxon>Arachnida</taxon>
        <taxon>Acari</taxon>
        <taxon>Acariformes</taxon>
        <taxon>Sarcoptiformes</taxon>
        <taxon>Astigmata</taxon>
        <taxon>Psoroptidia</taxon>
        <taxon>Sarcoptoidea</taxon>
        <taxon>Sarcoptidae</taxon>
        <taxon>Sarcoptinae</taxon>
        <taxon>Sarcoptes</taxon>
    </lineage>
</organism>
<evidence type="ECO:0000256" key="5">
    <source>
        <dbReference type="ARBA" id="ARBA00022692"/>
    </source>
</evidence>
<evidence type="ECO:0000256" key="9">
    <source>
        <dbReference type="ARBA" id="ARBA00023170"/>
    </source>
</evidence>
<evidence type="ECO:0000256" key="12">
    <source>
        <dbReference type="ARBA" id="ARBA00042244"/>
    </source>
</evidence>
<keyword evidence="5" id="KW-0812">Transmembrane</keyword>
<comment type="subcellular location">
    <subcellularLocation>
        <location evidence="2">Cell membrane</location>
        <topology evidence="2">Multi-pass membrane protein</topology>
    </subcellularLocation>
    <subcellularLocation>
        <location evidence="1">Membrane</location>
        <location evidence="1">Caveola</location>
        <topology evidence="1">Multi-pass membrane protein</topology>
    </subcellularLocation>
</comment>
<evidence type="ECO:0000313" key="13">
    <source>
        <dbReference type="EMBL" id="KPM11532.1"/>
    </source>
</evidence>
<keyword evidence="4" id="KW-1003">Cell membrane</keyword>
<protein>
    <recommendedName>
        <fullName evidence="11">Scavenger receptor class B member 1</fullName>
    </recommendedName>
    <alternativeName>
        <fullName evidence="12">SR-BI</fullName>
    </alternativeName>
</protein>
<dbReference type="Proteomes" id="UP000616769">
    <property type="component" value="Unassembled WGS sequence"/>
</dbReference>
<evidence type="ECO:0000256" key="10">
    <source>
        <dbReference type="ARBA" id="ARBA00023180"/>
    </source>
</evidence>
<keyword evidence="9" id="KW-0675">Receptor</keyword>
<evidence type="ECO:0000256" key="11">
    <source>
        <dbReference type="ARBA" id="ARBA00040821"/>
    </source>
</evidence>
<dbReference type="AlphaFoldDB" id="A0A132AKJ7"/>
<feature type="non-terminal residue" evidence="13">
    <location>
        <position position="417"/>
    </location>
</feature>
<comment type="similarity">
    <text evidence="3">Belongs to the CD36 family.</text>
</comment>
<reference evidence="13 14" key="1">
    <citation type="journal article" date="2015" name="Parasit. Vectors">
        <title>Draft genome of the scabies mite.</title>
        <authorList>
            <person name="Rider S.D.Jr."/>
            <person name="Morgan M.S."/>
            <person name="Arlian L.G."/>
        </authorList>
    </citation>
    <scope>NUCLEOTIDE SEQUENCE [LARGE SCALE GENOMIC DNA]</scope>
    <source>
        <strain evidence="13">Arlian Lab</strain>
    </source>
</reference>
<evidence type="ECO:0000256" key="2">
    <source>
        <dbReference type="ARBA" id="ARBA00004651"/>
    </source>
</evidence>
<keyword evidence="10" id="KW-0325">Glycoprotein</keyword>
<evidence type="ECO:0000256" key="6">
    <source>
        <dbReference type="ARBA" id="ARBA00022989"/>
    </source>
</evidence>
<evidence type="ECO:0000256" key="7">
    <source>
        <dbReference type="ARBA" id="ARBA00023136"/>
    </source>
</evidence>
<dbReference type="EMBL" id="JXLN01017427">
    <property type="protein sequence ID" value="KPM11532.1"/>
    <property type="molecule type" value="Genomic_DNA"/>
</dbReference>
<evidence type="ECO:0000256" key="8">
    <source>
        <dbReference type="ARBA" id="ARBA00023157"/>
    </source>
</evidence>
<dbReference type="VEuPathDB" id="VectorBase:SSCA001249"/>